<name>A0A5B3GZC7_9BACT</name>
<dbReference type="EMBL" id="VVXH01000006">
    <property type="protein sequence ID" value="KAA2378900.1"/>
    <property type="molecule type" value="Genomic_DNA"/>
</dbReference>
<comment type="caution">
    <text evidence="1">The sequence shown here is derived from an EMBL/GenBank/DDBJ whole genome shotgun (WGS) entry which is preliminary data.</text>
</comment>
<organism evidence="1 2">
    <name type="scientific">Alistipes onderdonkii</name>
    <dbReference type="NCBI Taxonomy" id="328813"/>
    <lineage>
        <taxon>Bacteria</taxon>
        <taxon>Pseudomonadati</taxon>
        <taxon>Bacteroidota</taxon>
        <taxon>Bacteroidia</taxon>
        <taxon>Bacteroidales</taxon>
        <taxon>Rikenellaceae</taxon>
        <taxon>Alistipes</taxon>
    </lineage>
</organism>
<evidence type="ECO:0000313" key="2">
    <source>
        <dbReference type="Proteomes" id="UP000322940"/>
    </source>
</evidence>
<evidence type="ECO:0000313" key="1">
    <source>
        <dbReference type="EMBL" id="KAA2378900.1"/>
    </source>
</evidence>
<accession>A0A5B3GZC7</accession>
<evidence type="ECO:0008006" key="3">
    <source>
        <dbReference type="Google" id="ProtNLM"/>
    </source>
</evidence>
<protein>
    <recommendedName>
        <fullName evidence="3">Major fimbrial subunit protein N-terminal domain-containing protein</fullName>
    </recommendedName>
</protein>
<gene>
    <name evidence="1" type="ORF">F2Y10_07510</name>
</gene>
<proteinExistence type="predicted"/>
<reference evidence="1 2" key="1">
    <citation type="journal article" date="2019" name="Nat. Med.">
        <title>A library of human gut bacterial isolates paired with longitudinal multiomics data enables mechanistic microbiome research.</title>
        <authorList>
            <person name="Poyet M."/>
            <person name="Groussin M."/>
            <person name="Gibbons S.M."/>
            <person name="Avila-Pacheco J."/>
            <person name="Jiang X."/>
            <person name="Kearney S.M."/>
            <person name="Perrotta A.R."/>
            <person name="Berdy B."/>
            <person name="Zhao S."/>
            <person name="Lieberman T.D."/>
            <person name="Swanson P.K."/>
            <person name="Smith M."/>
            <person name="Roesemann S."/>
            <person name="Alexander J.E."/>
            <person name="Rich S.A."/>
            <person name="Livny J."/>
            <person name="Vlamakis H."/>
            <person name="Clish C."/>
            <person name="Bullock K."/>
            <person name="Deik A."/>
            <person name="Scott J."/>
            <person name="Pierce K.A."/>
            <person name="Xavier R.J."/>
            <person name="Alm E.J."/>
        </authorList>
    </citation>
    <scope>NUCLEOTIDE SEQUENCE [LARGE SCALE GENOMIC DNA]</scope>
    <source>
        <strain evidence="1 2">BIOML-A266</strain>
    </source>
</reference>
<dbReference type="Proteomes" id="UP000322940">
    <property type="component" value="Unassembled WGS sequence"/>
</dbReference>
<dbReference type="AlphaFoldDB" id="A0A5B3GZC7"/>
<sequence length="393" mass="41857">MTFIQSIKKLTPFYYLNFKTMKMKTYFVAALATMTLAACSKDAETGAPPPAAKTNFSVSLPGALETYGVEDPQAAGQIAPYYENVVVYLVDAGNNAMGYSWTDAEISAKQKRFEQVVEPAKVIVVANTGSTSLLTGPTSLASIENGLKNLAVADQNRAVKTIGAADVKGNAAGDYLSVQQVALYGEQTTFTSETPTDGHTLKKAAVELKSLVSRFEVGTVKAGTGLDALTVEAVYVNFFYNDYGQTSSQNFSELTWPVTYTPAWATDAANAAVTSQTGTKAYTYQVFAGSLIPHIIYKVSGTVSAGYKLADGTGDADNSTSFTGKYITVKGFRDSGSLISEIEAHKIYKMGLADSGIEITPDKITDKPEKAKIDLIVAVSVADWTVANVTPEI</sequence>